<dbReference type="SUPFAM" id="SSF48008">
    <property type="entry name" value="GntR ligand-binding domain-like"/>
    <property type="match status" value="1"/>
</dbReference>
<dbReference type="SMART" id="SM00895">
    <property type="entry name" value="FCD"/>
    <property type="match status" value="1"/>
</dbReference>
<dbReference type="GO" id="GO:0003700">
    <property type="term" value="F:DNA-binding transcription factor activity"/>
    <property type="evidence" value="ECO:0007669"/>
    <property type="project" value="InterPro"/>
</dbReference>
<keyword evidence="2" id="KW-0238">DNA-binding</keyword>
<dbReference type="eggNOG" id="COG2186">
    <property type="taxonomic scope" value="Bacteria"/>
</dbReference>
<keyword evidence="1" id="KW-0805">Transcription regulation</keyword>
<evidence type="ECO:0000313" key="5">
    <source>
        <dbReference type="EMBL" id="EGF91063.1"/>
    </source>
</evidence>
<protein>
    <submittedName>
        <fullName evidence="5">Uxu operon transcriptional regulator</fullName>
    </submittedName>
</protein>
<dbReference type="InterPro" id="IPR000524">
    <property type="entry name" value="Tscrpt_reg_HTH_GntR"/>
</dbReference>
<dbReference type="InterPro" id="IPR011711">
    <property type="entry name" value="GntR_C"/>
</dbReference>
<dbReference type="HOGENOM" id="CLU_017584_9_5_5"/>
<accession>F4QP05</accession>
<keyword evidence="6" id="KW-1185">Reference proteome</keyword>
<dbReference type="SMART" id="SM00345">
    <property type="entry name" value="HTH_GNTR"/>
    <property type="match status" value="1"/>
</dbReference>
<dbReference type="PROSITE" id="PS50949">
    <property type="entry name" value="HTH_GNTR"/>
    <property type="match status" value="1"/>
</dbReference>
<dbReference type="PANTHER" id="PTHR43537:SF5">
    <property type="entry name" value="UXU OPERON TRANSCRIPTIONAL REGULATOR"/>
    <property type="match status" value="1"/>
</dbReference>
<gene>
    <name evidence="5" type="ORF">ABI_24760</name>
</gene>
<organism evidence="5 6">
    <name type="scientific">Asticcacaulis biprosthecium C19</name>
    <dbReference type="NCBI Taxonomy" id="715226"/>
    <lineage>
        <taxon>Bacteria</taxon>
        <taxon>Pseudomonadati</taxon>
        <taxon>Pseudomonadota</taxon>
        <taxon>Alphaproteobacteria</taxon>
        <taxon>Caulobacterales</taxon>
        <taxon>Caulobacteraceae</taxon>
        <taxon>Asticcacaulis</taxon>
    </lineage>
</organism>
<evidence type="ECO:0000313" key="6">
    <source>
        <dbReference type="Proteomes" id="UP000006512"/>
    </source>
</evidence>
<dbReference type="Gene3D" id="1.20.120.530">
    <property type="entry name" value="GntR ligand-binding domain-like"/>
    <property type="match status" value="1"/>
</dbReference>
<dbReference type="Gene3D" id="1.10.10.10">
    <property type="entry name" value="Winged helix-like DNA-binding domain superfamily/Winged helix DNA-binding domain"/>
    <property type="match status" value="1"/>
</dbReference>
<dbReference type="PANTHER" id="PTHR43537">
    <property type="entry name" value="TRANSCRIPTIONAL REGULATOR, GNTR FAMILY"/>
    <property type="match status" value="1"/>
</dbReference>
<feature type="domain" description="HTH gntR-type" evidence="4">
    <location>
        <begin position="1"/>
        <end position="59"/>
    </location>
</feature>
<evidence type="ECO:0000256" key="2">
    <source>
        <dbReference type="ARBA" id="ARBA00023125"/>
    </source>
</evidence>
<reference evidence="6" key="1">
    <citation type="submission" date="2011-03" db="EMBL/GenBank/DDBJ databases">
        <title>Draft genome sequence of Brevundimonas diminuta.</title>
        <authorList>
            <person name="Brown P.J.B."/>
            <person name="Buechlein A."/>
            <person name="Hemmerich C."/>
            <person name="Brun Y.V."/>
        </authorList>
    </citation>
    <scope>NUCLEOTIDE SEQUENCE [LARGE SCALE GENOMIC DNA]</scope>
    <source>
        <strain evidence="6">C19</strain>
    </source>
</reference>
<dbReference type="InterPro" id="IPR036390">
    <property type="entry name" value="WH_DNA-bd_sf"/>
</dbReference>
<sequence length="246" mass="26915">MIAQIRAKTYKAGDKLPAERDLAETFCVSRPSVREAMIALEILGIVEIRGRSGIYVLDSAPSKLEEEGGKAAVRRDLDVGAFELIEARIVIEGETAGLAAASVKPEDITTLRALLARMNSDDIVEAEEADRAFHVHIASMTDNSALIDAVDHLWVLRIKSPLASQIMVRAQGGGHQARMDEHEAIVRALETGSGIAARRAMRRHLENVRDYLLDATETAELDALRRKLKSRRLAVVGRTRATSSAE</sequence>
<proteinExistence type="predicted"/>
<dbReference type="STRING" id="715226.ABI_24760"/>
<dbReference type="AlphaFoldDB" id="F4QP05"/>
<dbReference type="Proteomes" id="UP000006512">
    <property type="component" value="Unassembled WGS sequence"/>
</dbReference>
<dbReference type="InterPro" id="IPR008920">
    <property type="entry name" value="TF_FadR/GntR_C"/>
</dbReference>
<dbReference type="PRINTS" id="PR00035">
    <property type="entry name" value="HTHGNTR"/>
</dbReference>
<dbReference type="Pfam" id="PF00392">
    <property type="entry name" value="GntR"/>
    <property type="match status" value="1"/>
</dbReference>
<keyword evidence="3" id="KW-0804">Transcription</keyword>
<dbReference type="EMBL" id="GL883078">
    <property type="protein sequence ID" value="EGF91063.1"/>
    <property type="molecule type" value="Genomic_DNA"/>
</dbReference>
<evidence type="ECO:0000256" key="3">
    <source>
        <dbReference type="ARBA" id="ARBA00023163"/>
    </source>
</evidence>
<dbReference type="CDD" id="cd07377">
    <property type="entry name" value="WHTH_GntR"/>
    <property type="match status" value="1"/>
</dbReference>
<dbReference type="InterPro" id="IPR036388">
    <property type="entry name" value="WH-like_DNA-bd_sf"/>
</dbReference>
<dbReference type="SUPFAM" id="SSF46785">
    <property type="entry name" value="Winged helix' DNA-binding domain"/>
    <property type="match status" value="1"/>
</dbReference>
<dbReference type="Pfam" id="PF07729">
    <property type="entry name" value="FCD"/>
    <property type="match status" value="1"/>
</dbReference>
<evidence type="ECO:0000256" key="1">
    <source>
        <dbReference type="ARBA" id="ARBA00023015"/>
    </source>
</evidence>
<name>F4QP05_9CAUL</name>
<dbReference type="GO" id="GO:0003677">
    <property type="term" value="F:DNA binding"/>
    <property type="evidence" value="ECO:0007669"/>
    <property type="project" value="UniProtKB-KW"/>
</dbReference>
<evidence type="ECO:0000259" key="4">
    <source>
        <dbReference type="PROSITE" id="PS50949"/>
    </source>
</evidence>